<keyword evidence="1" id="KW-0540">Nuclease</keyword>
<dbReference type="OrthoDB" id="27944at2157"/>
<keyword evidence="3" id="KW-0378">Hydrolase</keyword>
<evidence type="ECO:0000313" key="7">
    <source>
        <dbReference type="Proteomes" id="UP000001106"/>
    </source>
</evidence>
<evidence type="ECO:0000256" key="3">
    <source>
        <dbReference type="ARBA" id="ARBA00022801"/>
    </source>
</evidence>
<dbReference type="SUPFAM" id="SSF88723">
    <property type="entry name" value="PIN domain-like"/>
    <property type="match status" value="1"/>
</dbReference>
<dbReference type="PANTHER" id="PTHR12814">
    <property type="entry name" value="RNA-BINDING PROTEIN NOB1"/>
    <property type="match status" value="1"/>
</dbReference>
<feature type="compositionally biased region" description="Low complexity" evidence="4">
    <location>
        <begin position="187"/>
        <end position="211"/>
    </location>
</feature>
<evidence type="ECO:0000259" key="5">
    <source>
        <dbReference type="SMART" id="SM00670"/>
    </source>
</evidence>
<feature type="domain" description="PIN" evidence="5">
    <location>
        <begin position="4"/>
        <end position="104"/>
    </location>
</feature>
<dbReference type="InterPro" id="IPR039907">
    <property type="entry name" value="NOB1"/>
</dbReference>
<sequence>MVVFLKILDASSFIHGYNPSIEEGIHYATRGIIDEVITKSEVVELSIEYGKLKIREPEPETVEKVRKMAIDITGDTLSKNDIEILALAIDLNGVLYTDDYGLQNVSERFNIKTENIIFEGINGRVVWKLICKGCKKMYDLNYNDDICDVCGSPLNRKIVNRIKSNKQKTNKKRNNKRGKNYKKNKTVNKNNNSNNSNNTNNNLNNNEIKFI</sequence>
<dbReference type="Proteomes" id="UP000001106">
    <property type="component" value="Chromosome"/>
</dbReference>
<protein>
    <submittedName>
        <fullName evidence="6">Nucleotide binding protein PINc</fullName>
    </submittedName>
</protein>
<dbReference type="AlphaFoldDB" id="A6UTS9"/>
<feature type="region of interest" description="Disordered" evidence="4">
    <location>
        <begin position="165"/>
        <end position="211"/>
    </location>
</feature>
<dbReference type="CDD" id="cd09876">
    <property type="entry name" value="PIN_Nob1-like"/>
    <property type="match status" value="1"/>
</dbReference>
<accession>A6UTS9</accession>
<gene>
    <name evidence="6" type="ordered locus">Maeo_0313</name>
</gene>
<keyword evidence="7" id="KW-1185">Reference proteome</keyword>
<evidence type="ECO:0000256" key="4">
    <source>
        <dbReference type="SAM" id="MobiDB-lite"/>
    </source>
</evidence>
<dbReference type="SMART" id="SM00670">
    <property type="entry name" value="PINc"/>
    <property type="match status" value="1"/>
</dbReference>
<proteinExistence type="predicted"/>
<dbReference type="NCBIfam" id="NF009144">
    <property type="entry name" value="PRK12496.1-1"/>
    <property type="match status" value="1"/>
</dbReference>
<dbReference type="STRING" id="419665.Maeo_0313"/>
<evidence type="ECO:0000256" key="1">
    <source>
        <dbReference type="ARBA" id="ARBA00022722"/>
    </source>
</evidence>
<reference evidence="6" key="1">
    <citation type="submission" date="2007-06" db="EMBL/GenBank/DDBJ databases">
        <title>Complete sequence of Methanococcus aeolicus Nankai-3.</title>
        <authorList>
            <consortium name="US DOE Joint Genome Institute"/>
            <person name="Copeland A."/>
            <person name="Lucas S."/>
            <person name="Lapidus A."/>
            <person name="Barry K."/>
            <person name="Glavina del Rio T."/>
            <person name="Dalin E."/>
            <person name="Tice H."/>
            <person name="Pitluck S."/>
            <person name="Chain P."/>
            <person name="Malfatti S."/>
            <person name="Shin M."/>
            <person name="Vergez L."/>
            <person name="Schmutz J."/>
            <person name="Larimer F."/>
            <person name="Land M."/>
            <person name="Hauser L."/>
            <person name="Kyrpides N."/>
            <person name="Lykidis A."/>
            <person name="Sieprawska-Lupa M."/>
            <person name="Whitman W.B."/>
            <person name="Richardson P."/>
        </authorList>
    </citation>
    <scope>NUCLEOTIDE SEQUENCE [LARGE SCALE GENOMIC DNA]</scope>
    <source>
        <strain evidence="6">Nankai-3</strain>
    </source>
</reference>
<dbReference type="InterPro" id="IPR033411">
    <property type="entry name" value="Ribonuclease_PIN"/>
</dbReference>
<dbReference type="InterPro" id="IPR002716">
    <property type="entry name" value="PIN_dom"/>
</dbReference>
<dbReference type="GO" id="GO:0030688">
    <property type="term" value="C:preribosome, small subunit precursor"/>
    <property type="evidence" value="ECO:0007669"/>
    <property type="project" value="TreeGrafter"/>
</dbReference>
<dbReference type="GO" id="GO:0046872">
    <property type="term" value="F:metal ion binding"/>
    <property type="evidence" value="ECO:0007669"/>
    <property type="project" value="UniProtKB-KW"/>
</dbReference>
<organism evidence="6 7">
    <name type="scientific">Methanococcus aeolicus (strain ATCC BAA-1280 / DSM 17508 / OCM 812 / Nankai-3)</name>
    <dbReference type="NCBI Taxonomy" id="419665"/>
    <lineage>
        <taxon>Archaea</taxon>
        <taxon>Methanobacteriati</taxon>
        <taxon>Methanobacteriota</taxon>
        <taxon>Methanomada group</taxon>
        <taxon>Methanococci</taxon>
        <taxon>Methanococcales</taxon>
        <taxon>Methanococcaceae</taxon>
        <taxon>Methanococcus</taxon>
    </lineage>
</organism>
<dbReference type="eggNOG" id="arCOG00721">
    <property type="taxonomic scope" value="Archaea"/>
</dbReference>
<dbReference type="Pfam" id="PF17146">
    <property type="entry name" value="PIN_6"/>
    <property type="match status" value="1"/>
</dbReference>
<dbReference type="SMR" id="A6UTS9"/>
<dbReference type="GO" id="GO:0016787">
    <property type="term" value="F:hydrolase activity"/>
    <property type="evidence" value="ECO:0007669"/>
    <property type="project" value="UniProtKB-KW"/>
</dbReference>
<evidence type="ECO:0000256" key="2">
    <source>
        <dbReference type="ARBA" id="ARBA00022723"/>
    </source>
</evidence>
<keyword evidence="2" id="KW-0479">Metal-binding</keyword>
<dbReference type="HOGENOM" id="CLU_109674_0_0_2"/>
<dbReference type="GO" id="GO:0004521">
    <property type="term" value="F:RNA endonuclease activity"/>
    <property type="evidence" value="ECO:0007669"/>
    <property type="project" value="TreeGrafter"/>
</dbReference>
<evidence type="ECO:0000313" key="6">
    <source>
        <dbReference type="EMBL" id="ABR55901.1"/>
    </source>
</evidence>
<dbReference type="InterPro" id="IPR029060">
    <property type="entry name" value="PIN-like_dom_sf"/>
</dbReference>
<feature type="compositionally biased region" description="Basic residues" evidence="4">
    <location>
        <begin position="165"/>
        <end position="186"/>
    </location>
</feature>
<dbReference type="Gene3D" id="3.40.50.1010">
    <property type="entry name" value="5'-nuclease"/>
    <property type="match status" value="1"/>
</dbReference>
<dbReference type="PANTHER" id="PTHR12814:SF2">
    <property type="entry name" value="RNA-BINDING PROTEIN NOB1"/>
    <property type="match status" value="1"/>
</dbReference>
<dbReference type="KEGG" id="mae:Maeo_0313"/>
<name>A6UTS9_META3</name>
<dbReference type="GO" id="GO:0030490">
    <property type="term" value="P:maturation of SSU-rRNA"/>
    <property type="evidence" value="ECO:0007669"/>
    <property type="project" value="TreeGrafter"/>
</dbReference>
<dbReference type="Gene3D" id="2.20.28.10">
    <property type="match status" value="1"/>
</dbReference>
<dbReference type="EMBL" id="CP000743">
    <property type="protein sequence ID" value="ABR55901.1"/>
    <property type="molecule type" value="Genomic_DNA"/>
</dbReference>